<proteinExistence type="predicted"/>
<protein>
    <submittedName>
        <fullName evidence="2">Uncharacterized protein</fullName>
    </submittedName>
</protein>
<organism evidence="2 3">
    <name type="scientific">Trifolium medium</name>
    <dbReference type="NCBI Taxonomy" id="97028"/>
    <lineage>
        <taxon>Eukaryota</taxon>
        <taxon>Viridiplantae</taxon>
        <taxon>Streptophyta</taxon>
        <taxon>Embryophyta</taxon>
        <taxon>Tracheophyta</taxon>
        <taxon>Spermatophyta</taxon>
        <taxon>Magnoliopsida</taxon>
        <taxon>eudicotyledons</taxon>
        <taxon>Gunneridae</taxon>
        <taxon>Pentapetalae</taxon>
        <taxon>rosids</taxon>
        <taxon>fabids</taxon>
        <taxon>Fabales</taxon>
        <taxon>Fabaceae</taxon>
        <taxon>Papilionoideae</taxon>
        <taxon>50 kb inversion clade</taxon>
        <taxon>NPAAA clade</taxon>
        <taxon>Hologalegina</taxon>
        <taxon>IRL clade</taxon>
        <taxon>Trifolieae</taxon>
        <taxon>Trifolium</taxon>
    </lineage>
</organism>
<name>A0A392U9G0_9FABA</name>
<feature type="region of interest" description="Disordered" evidence="1">
    <location>
        <begin position="1"/>
        <end position="25"/>
    </location>
</feature>
<dbReference type="EMBL" id="LXQA010769571">
    <property type="protein sequence ID" value="MCI70141.1"/>
    <property type="molecule type" value="Genomic_DNA"/>
</dbReference>
<accession>A0A392U9G0</accession>
<evidence type="ECO:0000313" key="2">
    <source>
        <dbReference type="EMBL" id="MCI70141.1"/>
    </source>
</evidence>
<sequence>MNAAVTVGIDKSGGGSLASASNCLS</sequence>
<evidence type="ECO:0000313" key="3">
    <source>
        <dbReference type="Proteomes" id="UP000265520"/>
    </source>
</evidence>
<feature type="non-terminal residue" evidence="2">
    <location>
        <position position="25"/>
    </location>
</feature>
<keyword evidence="3" id="KW-1185">Reference proteome</keyword>
<dbReference type="AlphaFoldDB" id="A0A392U9G0"/>
<evidence type="ECO:0000256" key="1">
    <source>
        <dbReference type="SAM" id="MobiDB-lite"/>
    </source>
</evidence>
<reference evidence="2 3" key="1">
    <citation type="journal article" date="2018" name="Front. Plant Sci.">
        <title>Red Clover (Trifolium pratense) and Zigzag Clover (T. medium) - A Picture of Genomic Similarities and Differences.</title>
        <authorList>
            <person name="Dluhosova J."/>
            <person name="Istvanek J."/>
            <person name="Nedelnik J."/>
            <person name="Repkova J."/>
        </authorList>
    </citation>
    <scope>NUCLEOTIDE SEQUENCE [LARGE SCALE GENOMIC DNA]</scope>
    <source>
        <strain evidence="3">cv. 10/8</strain>
        <tissue evidence="2">Leaf</tissue>
    </source>
</reference>
<dbReference type="Proteomes" id="UP000265520">
    <property type="component" value="Unassembled WGS sequence"/>
</dbReference>
<comment type="caution">
    <text evidence="2">The sequence shown here is derived from an EMBL/GenBank/DDBJ whole genome shotgun (WGS) entry which is preliminary data.</text>
</comment>